<dbReference type="EMBL" id="JACGWJ010000014">
    <property type="protein sequence ID" value="KAL0374167.1"/>
    <property type="molecule type" value="Genomic_DNA"/>
</dbReference>
<accession>A0AAW2R239</accession>
<gene>
    <name evidence="2" type="ORF">Sradi_3332400</name>
</gene>
<reference evidence="2" key="1">
    <citation type="submission" date="2020-06" db="EMBL/GenBank/DDBJ databases">
        <authorList>
            <person name="Li T."/>
            <person name="Hu X."/>
            <person name="Zhang T."/>
            <person name="Song X."/>
            <person name="Zhang H."/>
            <person name="Dai N."/>
            <person name="Sheng W."/>
            <person name="Hou X."/>
            <person name="Wei L."/>
        </authorList>
    </citation>
    <scope>NUCLEOTIDE SEQUENCE</scope>
    <source>
        <strain evidence="2">G02</strain>
        <tissue evidence="2">Leaf</tissue>
    </source>
</reference>
<proteinExistence type="predicted"/>
<feature type="domain" description="Reverse transcriptase Ty1/copia-type" evidence="1">
    <location>
        <begin position="49"/>
        <end position="131"/>
    </location>
</feature>
<dbReference type="Pfam" id="PF07727">
    <property type="entry name" value="RVT_2"/>
    <property type="match status" value="2"/>
</dbReference>
<name>A0AAW2R239_SESRA</name>
<protein>
    <submittedName>
        <fullName evidence="2">Retrovirus-related Pol polyprotein from transposon TNT 1-94</fullName>
    </submittedName>
</protein>
<dbReference type="InterPro" id="IPR013103">
    <property type="entry name" value="RVT_2"/>
</dbReference>
<evidence type="ECO:0000259" key="1">
    <source>
        <dbReference type="Pfam" id="PF07727"/>
    </source>
</evidence>
<evidence type="ECO:0000313" key="2">
    <source>
        <dbReference type="EMBL" id="KAL0374167.1"/>
    </source>
</evidence>
<organism evidence="2">
    <name type="scientific">Sesamum radiatum</name>
    <name type="common">Black benniseed</name>
    <dbReference type="NCBI Taxonomy" id="300843"/>
    <lineage>
        <taxon>Eukaryota</taxon>
        <taxon>Viridiplantae</taxon>
        <taxon>Streptophyta</taxon>
        <taxon>Embryophyta</taxon>
        <taxon>Tracheophyta</taxon>
        <taxon>Spermatophyta</taxon>
        <taxon>Magnoliopsida</taxon>
        <taxon>eudicotyledons</taxon>
        <taxon>Gunneridae</taxon>
        <taxon>Pentapetalae</taxon>
        <taxon>asterids</taxon>
        <taxon>lamiids</taxon>
        <taxon>Lamiales</taxon>
        <taxon>Pedaliaceae</taxon>
        <taxon>Sesamum</taxon>
    </lineage>
</organism>
<sequence length="201" mass="22778">MDFMSSNKVWTLVDPPKGCKPIGCKWVYKLKLGAEQEVTTFKARLVARLKQAFQSWNTHFDEVKKSYDFVNNEFDPSIYKKVSGSSVVLLVLYVDDILLIENEAKMLSDTEAWLSMQLSMKDLGVASYILGHYRYRSGKKDVCTPYASVVGGIQYVVQCTRSDIAFALSVTSRYQACAGEAQRTAVKTMRWEAQDLINKIN</sequence>
<comment type="caution">
    <text evidence="2">The sequence shown here is derived from an EMBL/GenBank/DDBJ whole genome shotgun (WGS) entry which is preliminary data.</text>
</comment>
<dbReference type="AlphaFoldDB" id="A0AAW2R239"/>
<feature type="domain" description="Reverse transcriptase Ty1/copia-type" evidence="1">
    <location>
        <begin position="7"/>
        <end position="48"/>
    </location>
</feature>
<reference evidence="2" key="2">
    <citation type="journal article" date="2024" name="Plant">
        <title>Genomic evolution and insights into agronomic trait innovations of Sesamum species.</title>
        <authorList>
            <person name="Miao H."/>
            <person name="Wang L."/>
            <person name="Qu L."/>
            <person name="Liu H."/>
            <person name="Sun Y."/>
            <person name="Le M."/>
            <person name="Wang Q."/>
            <person name="Wei S."/>
            <person name="Zheng Y."/>
            <person name="Lin W."/>
            <person name="Duan Y."/>
            <person name="Cao H."/>
            <person name="Xiong S."/>
            <person name="Wang X."/>
            <person name="Wei L."/>
            <person name="Li C."/>
            <person name="Ma Q."/>
            <person name="Ju M."/>
            <person name="Zhao R."/>
            <person name="Li G."/>
            <person name="Mu C."/>
            <person name="Tian Q."/>
            <person name="Mei H."/>
            <person name="Zhang T."/>
            <person name="Gao T."/>
            <person name="Zhang H."/>
        </authorList>
    </citation>
    <scope>NUCLEOTIDE SEQUENCE</scope>
    <source>
        <strain evidence="2">G02</strain>
    </source>
</reference>